<accession>A0A423VVF8</accession>
<dbReference type="GO" id="GO:0004190">
    <property type="term" value="F:aspartic-type endopeptidase activity"/>
    <property type="evidence" value="ECO:0007669"/>
    <property type="project" value="InterPro"/>
</dbReference>
<keyword evidence="3" id="KW-1133">Transmembrane helix</keyword>
<dbReference type="Proteomes" id="UP000283895">
    <property type="component" value="Unassembled WGS sequence"/>
</dbReference>
<feature type="region of interest" description="Disordered" evidence="2">
    <location>
        <begin position="530"/>
        <end position="647"/>
    </location>
</feature>
<proteinExistence type="inferred from homology"/>
<organism evidence="6 7">
    <name type="scientific">Cytospora schulzeri</name>
    <dbReference type="NCBI Taxonomy" id="448051"/>
    <lineage>
        <taxon>Eukaryota</taxon>
        <taxon>Fungi</taxon>
        <taxon>Dikarya</taxon>
        <taxon>Ascomycota</taxon>
        <taxon>Pezizomycotina</taxon>
        <taxon>Sordariomycetes</taxon>
        <taxon>Sordariomycetidae</taxon>
        <taxon>Diaporthales</taxon>
        <taxon>Cytosporaceae</taxon>
        <taxon>Cytospora</taxon>
    </lineage>
</organism>
<dbReference type="InterPro" id="IPR033121">
    <property type="entry name" value="PEPTIDASE_A1"/>
</dbReference>
<dbReference type="EMBL" id="LKEA01000038">
    <property type="protein sequence ID" value="ROV94965.1"/>
    <property type="molecule type" value="Genomic_DNA"/>
</dbReference>
<evidence type="ECO:0000256" key="1">
    <source>
        <dbReference type="ARBA" id="ARBA00007447"/>
    </source>
</evidence>
<dbReference type="Pfam" id="PF00026">
    <property type="entry name" value="Asp"/>
    <property type="match status" value="1"/>
</dbReference>
<comment type="similarity">
    <text evidence="1">Belongs to the peptidase A1 family.</text>
</comment>
<dbReference type="InterPro" id="IPR001461">
    <property type="entry name" value="Aspartic_peptidase_A1"/>
</dbReference>
<feature type="transmembrane region" description="Helical" evidence="3">
    <location>
        <begin position="498"/>
        <end position="521"/>
    </location>
</feature>
<dbReference type="GO" id="GO:0006508">
    <property type="term" value="P:proteolysis"/>
    <property type="evidence" value="ECO:0007669"/>
    <property type="project" value="InterPro"/>
</dbReference>
<dbReference type="STRING" id="356882.A0A423VVF8"/>
<feature type="domain" description="Peptidase A1" evidence="5">
    <location>
        <begin position="55"/>
        <end position="434"/>
    </location>
</feature>
<evidence type="ECO:0000259" key="5">
    <source>
        <dbReference type="PROSITE" id="PS51767"/>
    </source>
</evidence>
<evidence type="ECO:0000256" key="2">
    <source>
        <dbReference type="SAM" id="MobiDB-lite"/>
    </source>
</evidence>
<comment type="caution">
    <text evidence="6">The sequence shown here is derived from an EMBL/GenBank/DDBJ whole genome shotgun (WGS) entry which is preliminary data.</text>
</comment>
<feature type="chain" id="PRO_5018981840" description="Peptidase A1 domain-containing protein" evidence="4">
    <location>
        <begin position="20"/>
        <end position="647"/>
    </location>
</feature>
<evidence type="ECO:0000256" key="3">
    <source>
        <dbReference type="SAM" id="Phobius"/>
    </source>
</evidence>
<reference evidence="6 7" key="1">
    <citation type="submission" date="2015-09" db="EMBL/GenBank/DDBJ databases">
        <title>Host preference determinants of Valsa canker pathogens revealed by comparative genomics.</title>
        <authorList>
            <person name="Yin Z."/>
            <person name="Huang L."/>
        </authorList>
    </citation>
    <scope>NUCLEOTIDE SEQUENCE [LARGE SCALE GENOMIC DNA]</scope>
    <source>
        <strain evidence="6 7">03-1</strain>
    </source>
</reference>
<dbReference type="PANTHER" id="PTHR47966:SF73">
    <property type="entry name" value="PEPTIDASE A1 DOMAIN-CONTAINING PROTEIN"/>
    <property type="match status" value="1"/>
</dbReference>
<keyword evidence="7" id="KW-1185">Reference proteome</keyword>
<keyword evidence="4" id="KW-0732">Signal</keyword>
<keyword evidence="3" id="KW-0472">Membrane</keyword>
<dbReference type="Gene3D" id="2.40.70.10">
    <property type="entry name" value="Acid Proteases"/>
    <property type="match status" value="2"/>
</dbReference>
<dbReference type="AlphaFoldDB" id="A0A423VVF8"/>
<dbReference type="PRINTS" id="PR00792">
    <property type="entry name" value="PEPSIN"/>
</dbReference>
<sequence length="647" mass="68447">MKTYIRLALIGAFINAANAVVQFPFAKHANTEHESASSTIRRAVSTDIFLGDMMYIVNASIGTPGQTVSLILSPSSSDTWVLDTRSQYCAYYSTYDDEADDSTDISQTTDCVWGTFSSNLSSSYTRQDSSNDDDDYYDYDFESSYTDGSYAWGDYFNDTISLGGAIVSDFTMALVNDTNMYIGVLGIGYNDTTYSNLPDRLQEQGLINSTAYSIWVDDERASSGNLLFGAIDTTRFDGNLTRVASYYGYSQMSIQIAGINGTTSDSNGPMAITYDYTDDTDDDSYYSSSSQSSDYLFVAIFSPPETFSTLPTEVASQIWDLAGAHYDSDMGLALIPCVAANKTTTNFTLQLGQGIYGPIITATMADLVIPADDGQMSSSYSSLYLPDDDELCLFGVQNSSMAGGYSPGSYILGSTLLRRTYTVFDLVNDQIAVAPVKFDATATSNIVAFPSYGASIPSSTLHCVYSDCYETTSDGTGSGDDSEYYNDRLPAGVLSVPALIGMSLGIGIGALLLGVIGFLVWRRRLNKNMASKEGPSVSSAETGVVPPLMQPSNPAGGPGAAPEMTQAAVPPAVVGGKGKEPEVPAPAALDSGEGSHQSSAAPETPVAPETFAAHDTSAVHDASAGHETATAYEAGGAVHDSGAAHSA</sequence>
<feature type="signal peptide" evidence="4">
    <location>
        <begin position="1"/>
        <end position="19"/>
    </location>
</feature>
<dbReference type="InterPro" id="IPR021109">
    <property type="entry name" value="Peptidase_aspartic_dom_sf"/>
</dbReference>
<protein>
    <recommendedName>
        <fullName evidence="5">Peptidase A1 domain-containing protein</fullName>
    </recommendedName>
</protein>
<evidence type="ECO:0000256" key="4">
    <source>
        <dbReference type="SAM" id="SignalP"/>
    </source>
</evidence>
<dbReference type="PANTHER" id="PTHR47966">
    <property type="entry name" value="BETA-SITE APP-CLEAVING ENZYME, ISOFORM A-RELATED"/>
    <property type="match status" value="1"/>
</dbReference>
<keyword evidence="3" id="KW-0812">Transmembrane</keyword>
<dbReference type="OrthoDB" id="771136at2759"/>
<dbReference type="PROSITE" id="PS51767">
    <property type="entry name" value="PEPTIDASE_A1"/>
    <property type="match status" value="1"/>
</dbReference>
<dbReference type="SUPFAM" id="SSF50630">
    <property type="entry name" value="Acid proteases"/>
    <property type="match status" value="1"/>
</dbReference>
<name>A0A423VVF8_9PEZI</name>
<evidence type="ECO:0000313" key="6">
    <source>
        <dbReference type="EMBL" id="ROV94965.1"/>
    </source>
</evidence>
<evidence type="ECO:0000313" key="7">
    <source>
        <dbReference type="Proteomes" id="UP000283895"/>
    </source>
</evidence>
<gene>
    <name evidence="6" type="ORF">VMCG_08320</name>
</gene>